<proteinExistence type="predicted"/>
<accession>F8FNE6</accession>
<dbReference type="PATRIC" id="fig|1036673.3.peg.313"/>
<sequence length="91" mass="9988">MSTRAYNPYEDPALHATQTHRSRGWDAEERVPFNDAISHFDTVNGFRMPKRIEELPAGVRTAFRIYASVSAVTLAAALAESLISSIGGLLP</sequence>
<evidence type="ECO:0000256" key="1">
    <source>
        <dbReference type="SAM" id="MobiDB-lite"/>
    </source>
</evidence>
<dbReference type="HOGENOM" id="CLU_2424146_0_0_9"/>
<protein>
    <submittedName>
        <fullName evidence="2">Uncharacterized protein</fullName>
    </submittedName>
</protein>
<evidence type="ECO:0000313" key="3">
    <source>
        <dbReference type="Proteomes" id="UP000006620"/>
    </source>
</evidence>
<dbReference type="RefSeq" id="WP_013914149.1">
    <property type="nucleotide sequence ID" value="NC_015690.1"/>
</dbReference>
<dbReference type="EMBL" id="CP002869">
    <property type="protein sequence ID" value="AEI38983.1"/>
    <property type="molecule type" value="Genomic_DNA"/>
</dbReference>
<reference evidence="3" key="1">
    <citation type="submission" date="2011-06" db="EMBL/GenBank/DDBJ databases">
        <title>Complete genome sequence of Paenibacillus mucilaginosus KNP414.</title>
        <authorList>
            <person name="Wang J."/>
            <person name="Hu S."/>
            <person name="Hu X."/>
            <person name="Zhang B."/>
            <person name="Dong D."/>
            <person name="Zhang S."/>
            <person name="Zhao K."/>
            <person name="Wu D."/>
        </authorList>
    </citation>
    <scope>NUCLEOTIDE SEQUENCE [LARGE SCALE GENOMIC DNA]</scope>
    <source>
        <strain evidence="3">KNP414</strain>
    </source>
</reference>
<organism evidence="2 3">
    <name type="scientific">Paenibacillus mucilaginosus (strain KNP414)</name>
    <dbReference type="NCBI Taxonomy" id="1036673"/>
    <lineage>
        <taxon>Bacteria</taxon>
        <taxon>Bacillati</taxon>
        <taxon>Bacillota</taxon>
        <taxon>Bacilli</taxon>
        <taxon>Bacillales</taxon>
        <taxon>Paenibacillaceae</taxon>
        <taxon>Paenibacillus</taxon>
    </lineage>
</organism>
<dbReference type="Proteomes" id="UP000006620">
    <property type="component" value="Chromosome"/>
</dbReference>
<dbReference type="AlphaFoldDB" id="F8FNE6"/>
<evidence type="ECO:0000313" key="2">
    <source>
        <dbReference type="EMBL" id="AEI38983.1"/>
    </source>
</evidence>
<dbReference type="KEGG" id="pms:KNP414_00358"/>
<name>F8FNE6_PAEMK</name>
<reference evidence="2 3" key="2">
    <citation type="journal article" date="2013" name="Genome Announc.">
        <title>Genome Sequence of Growth-Improving Paenibacillus mucilaginosus Strain KNP414.</title>
        <authorList>
            <person name="Lu J.J."/>
            <person name="Wang J.F."/>
            <person name="Hu X.F."/>
        </authorList>
    </citation>
    <scope>NUCLEOTIDE SEQUENCE [LARGE SCALE GENOMIC DNA]</scope>
    <source>
        <strain evidence="2 3">KNP414</strain>
    </source>
</reference>
<feature type="region of interest" description="Disordered" evidence="1">
    <location>
        <begin position="1"/>
        <end position="24"/>
    </location>
</feature>
<gene>
    <name evidence="2" type="ordered locus">KNP414_00358</name>
</gene>